<sequence>MSRIVYRVDNNEVTFKVGPNAQHLNASEVAKRIVDIKEELQTQTGVEVTSAGIGDKVSQGVKPSTRISGRML</sequence>
<protein>
    <recommendedName>
        <fullName evidence="1">Protein-tyrosine phosphatase receptor IA-2 ectodomain domain-containing protein</fullName>
    </recommendedName>
</protein>
<proteinExistence type="predicted"/>
<name>A0ABN7P696_TIMPD</name>
<dbReference type="EMBL" id="CAJPIN010026012">
    <property type="protein sequence ID" value="CAG2063380.1"/>
    <property type="molecule type" value="Genomic_DNA"/>
</dbReference>
<dbReference type="Pfam" id="PF11548">
    <property type="entry name" value="Receptor_IA-2"/>
    <property type="match status" value="1"/>
</dbReference>
<dbReference type="InterPro" id="IPR021613">
    <property type="entry name" value="Receptor_IA-2_dom"/>
</dbReference>
<dbReference type="Gene3D" id="3.30.70.2470">
    <property type="entry name" value="Protein-tyrosine phosphatase receptor IA-2 ectodomain"/>
    <property type="match status" value="1"/>
</dbReference>
<dbReference type="InterPro" id="IPR038112">
    <property type="entry name" value="Receptor_IA-2_ectodomain_sf"/>
</dbReference>
<reference evidence="2" key="1">
    <citation type="submission" date="2021-03" db="EMBL/GenBank/DDBJ databases">
        <authorList>
            <person name="Tran Van P."/>
        </authorList>
    </citation>
    <scope>NUCLEOTIDE SEQUENCE</scope>
</reference>
<keyword evidence="3" id="KW-1185">Reference proteome</keyword>
<comment type="caution">
    <text evidence="2">The sequence shown here is derived from an EMBL/GenBank/DDBJ whole genome shotgun (WGS) entry which is preliminary data.</text>
</comment>
<feature type="domain" description="Protein-tyrosine phosphatase receptor IA-2 ectodomain" evidence="1">
    <location>
        <begin position="7"/>
        <end position="56"/>
    </location>
</feature>
<gene>
    <name evidence="2" type="ORF">TPAB3V08_LOCUS10327</name>
</gene>
<dbReference type="Proteomes" id="UP001153148">
    <property type="component" value="Unassembled WGS sequence"/>
</dbReference>
<accession>A0ABN7P696</accession>
<evidence type="ECO:0000259" key="1">
    <source>
        <dbReference type="Pfam" id="PF11548"/>
    </source>
</evidence>
<evidence type="ECO:0000313" key="2">
    <source>
        <dbReference type="EMBL" id="CAG2063380.1"/>
    </source>
</evidence>
<evidence type="ECO:0000313" key="3">
    <source>
        <dbReference type="Proteomes" id="UP001153148"/>
    </source>
</evidence>
<organism evidence="2 3">
    <name type="scientific">Timema podura</name>
    <name type="common">Walking stick</name>
    <dbReference type="NCBI Taxonomy" id="61482"/>
    <lineage>
        <taxon>Eukaryota</taxon>
        <taxon>Metazoa</taxon>
        <taxon>Ecdysozoa</taxon>
        <taxon>Arthropoda</taxon>
        <taxon>Hexapoda</taxon>
        <taxon>Insecta</taxon>
        <taxon>Pterygota</taxon>
        <taxon>Neoptera</taxon>
        <taxon>Polyneoptera</taxon>
        <taxon>Phasmatodea</taxon>
        <taxon>Timematodea</taxon>
        <taxon>Timematoidea</taxon>
        <taxon>Timematidae</taxon>
        <taxon>Timema</taxon>
    </lineage>
</organism>